<comment type="caution">
    <text evidence="1">The sequence shown here is derived from an EMBL/GenBank/DDBJ whole genome shotgun (WGS) entry which is preliminary data.</text>
</comment>
<evidence type="ECO:0000313" key="1">
    <source>
        <dbReference type="EMBL" id="GAG99183.1"/>
    </source>
</evidence>
<organism evidence="1">
    <name type="scientific">marine sediment metagenome</name>
    <dbReference type="NCBI Taxonomy" id="412755"/>
    <lineage>
        <taxon>unclassified sequences</taxon>
        <taxon>metagenomes</taxon>
        <taxon>ecological metagenomes</taxon>
    </lineage>
</organism>
<protein>
    <submittedName>
        <fullName evidence="1">Uncharacterized protein</fullName>
    </submittedName>
</protein>
<name>X1CSW1_9ZZZZ</name>
<proteinExistence type="predicted"/>
<gene>
    <name evidence="1" type="ORF">S01H4_49405</name>
</gene>
<dbReference type="AlphaFoldDB" id="X1CSW1"/>
<dbReference type="EMBL" id="BART01027941">
    <property type="protein sequence ID" value="GAG99183.1"/>
    <property type="molecule type" value="Genomic_DNA"/>
</dbReference>
<sequence length="41" mass="4842">MNCPECKAEIKQENVGWSMHDEFNYLEIDVECDECGERSFL</sequence>
<feature type="non-terminal residue" evidence="1">
    <location>
        <position position="41"/>
    </location>
</feature>
<reference evidence="1" key="1">
    <citation type="journal article" date="2014" name="Front. Microbiol.">
        <title>High frequency of phylogenetically diverse reductive dehalogenase-homologous genes in deep subseafloor sedimentary metagenomes.</title>
        <authorList>
            <person name="Kawai M."/>
            <person name="Futagami T."/>
            <person name="Toyoda A."/>
            <person name="Takaki Y."/>
            <person name="Nishi S."/>
            <person name="Hori S."/>
            <person name="Arai W."/>
            <person name="Tsubouchi T."/>
            <person name="Morono Y."/>
            <person name="Uchiyama I."/>
            <person name="Ito T."/>
            <person name="Fujiyama A."/>
            <person name="Inagaki F."/>
            <person name="Takami H."/>
        </authorList>
    </citation>
    <scope>NUCLEOTIDE SEQUENCE</scope>
    <source>
        <strain evidence="1">Expedition CK06-06</strain>
    </source>
</reference>
<accession>X1CSW1</accession>